<dbReference type="EMBL" id="CP016027">
    <property type="protein sequence ID" value="ANJ68174.1"/>
    <property type="molecule type" value="Genomic_DNA"/>
</dbReference>
<name>A0A191ZJW1_9GAMM</name>
<evidence type="ECO:0000313" key="2">
    <source>
        <dbReference type="Proteomes" id="UP000078596"/>
    </source>
</evidence>
<dbReference type="AlphaFoldDB" id="A0A191ZJW1"/>
<dbReference type="KEGG" id="haz:A9404_00340"/>
<dbReference type="OrthoDB" id="371328at2"/>
<dbReference type="Proteomes" id="UP000078596">
    <property type="component" value="Chromosome"/>
</dbReference>
<keyword evidence="2" id="KW-1185">Reference proteome</keyword>
<dbReference type="Pfam" id="PF11985">
    <property type="entry name" value="Phage_Mu_Gp27"/>
    <property type="match status" value="1"/>
</dbReference>
<sequence length="181" mass="19523">MPPRDKISQLPPDLRATIDRMLIDAGFSGYDMLEQMILDAHGVSIGKSSLHRYGQKLERRLSAIRASTEAARAIAEAAPDDADHRSAAVISLVQSSLFDAMLALEEADEEADPADRVKLLANAARAIAEASRASQGQKRFEQEVRARIEATATSVETIARKGGLSADAVETIRREILGIAS</sequence>
<evidence type="ECO:0000313" key="1">
    <source>
        <dbReference type="EMBL" id="ANJ68174.1"/>
    </source>
</evidence>
<dbReference type="STRING" id="1860122.A9404_00340"/>
<protein>
    <submittedName>
        <fullName evidence="1">Terminase</fullName>
    </submittedName>
</protein>
<reference evidence="1 2" key="1">
    <citation type="submission" date="2016-06" db="EMBL/GenBank/DDBJ databases">
        <title>Insight into the functional genes involving in sulfur oxidation in Pearl River water.</title>
        <authorList>
            <person name="Luo J."/>
            <person name="Tan X."/>
            <person name="Lin W."/>
        </authorList>
    </citation>
    <scope>NUCLEOTIDE SEQUENCE [LARGE SCALE GENOMIC DNA]</scope>
    <source>
        <strain evidence="1 2">LS2</strain>
    </source>
</reference>
<organism evidence="1 2">
    <name type="scientific">Halothiobacillus diazotrophicus</name>
    <dbReference type="NCBI Taxonomy" id="1860122"/>
    <lineage>
        <taxon>Bacteria</taxon>
        <taxon>Pseudomonadati</taxon>
        <taxon>Pseudomonadota</taxon>
        <taxon>Gammaproteobacteria</taxon>
        <taxon>Chromatiales</taxon>
        <taxon>Halothiobacillaceae</taxon>
        <taxon>Halothiobacillus</taxon>
    </lineage>
</organism>
<dbReference type="InterPro" id="IPR021874">
    <property type="entry name" value="Phage_Mu_Gp27"/>
</dbReference>
<gene>
    <name evidence="1" type="ORF">A9404_00340</name>
</gene>
<proteinExistence type="predicted"/>
<accession>A0A191ZJW1</accession>